<organism evidence="9 10">
    <name type="scientific">Nannochloropsis salina CCMP1776</name>
    <dbReference type="NCBI Taxonomy" id="1027361"/>
    <lineage>
        <taxon>Eukaryota</taxon>
        <taxon>Sar</taxon>
        <taxon>Stramenopiles</taxon>
        <taxon>Ochrophyta</taxon>
        <taxon>Eustigmatophyceae</taxon>
        <taxon>Eustigmatales</taxon>
        <taxon>Monodopsidaceae</taxon>
        <taxon>Microchloropsis</taxon>
        <taxon>Microchloropsis salina</taxon>
    </lineage>
</organism>
<evidence type="ECO:0000256" key="4">
    <source>
        <dbReference type="ARBA" id="ARBA00023008"/>
    </source>
</evidence>
<dbReference type="Proteomes" id="UP000355283">
    <property type="component" value="Unassembled WGS sequence"/>
</dbReference>
<evidence type="ECO:0000256" key="1">
    <source>
        <dbReference type="ARBA" id="ARBA00022448"/>
    </source>
</evidence>
<dbReference type="GO" id="GO:0046872">
    <property type="term" value="F:metal ion binding"/>
    <property type="evidence" value="ECO:0007669"/>
    <property type="project" value="UniProtKB-KW"/>
</dbReference>
<gene>
    <name evidence="9" type="ORF">NSK_008095</name>
</gene>
<dbReference type="PROSITE" id="PS50846">
    <property type="entry name" value="HMA_2"/>
    <property type="match status" value="1"/>
</dbReference>
<evidence type="ECO:0000256" key="6">
    <source>
        <dbReference type="ARBA" id="ARBA00023186"/>
    </source>
</evidence>
<keyword evidence="3" id="KW-0187">Copper transport</keyword>
<dbReference type="PANTHER" id="PTHR46365">
    <property type="entry name" value="COPPER TRANSPORT PROTEIN ATOX1"/>
    <property type="match status" value="1"/>
</dbReference>
<keyword evidence="5" id="KW-0406">Ion transport</keyword>
<keyword evidence="1" id="KW-0813">Transport</keyword>
<dbReference type="InterPro" id="IPR036163">
    <property type="entry name" value="HMA_dom_sf"/>
</dbReference>
<comment type="similarity">
    <text evidence="7">Belongs to the ATX1 family.</text>
</comment>
<keyword evidence="2" id="KW-0479">Metal-binding</keyword>
<dbReference type="CDD" id="cd00371">
    <property type="entry name" value="HMA"/>
    <property type="match status" value="1"/>
</dbReference>
<dbReference type="EMBL" id="SDOX01000159">
    <property type="protein sequence ID" value="TFJ80669.1"/>
    <property type="molecule type" value="Genomic_DNA"/>
</dbReference>
<dbReference type="GO" id="GO:0005829">
    <property type="term" value="C:cytosol"/>
    <property type="evidence" value="ECO:0007669"/>
    <property type="project" value="TreeGrafter"/>
</dbReference>
<evidence type="ECO:0000313" key="9">
    <source>
        <dbReference type="EMBL" id="TFJ80669.1"/>
    </source>
</evidence>
<dbReference type="InterPro" id="IPR051881">
    <property type="entry name" value="Copper_transport_ATOX1-like"/>
</dbReference>
<dbReference type="SUPFAM" id="SSF55008">
    <property type="entry name" value="HMA, heavy metal-associated domain"/>
    <property type="match status" value="1"/>
</dbReference>
<keyword evidence="4" id="KW-0186">Copper</keyword>
<reference evidence="9 10" key="1">
    <citation type="submission" date="2019-01" db="EMBL/GenBank/DDBJ databases">
        <title>Nuclear Genome Assembly of the Microalgal Biofuel strain Nannochloropsis salina CCMP1776.</title>
        <authorList>
            <person name="Hovde B."/>
        </authorList>
    </citation>
    <scope>NUCLEOTIDE SEQUENCE [LARGE SCALE GENOMIC DNA]</scope>
    <source>
        <strain evidence="9 10">CCMP1776</strain>
    </source>
</reference>
<evidence type="ECO:0000256" key="5">
    <source>
        <dbReference type="ARBA" id="ARBA00023065"/>
    </source>
</evidence>
<protein>
    <recommendedName>
        <fullName evidence="8">HMA domain-containing protein</fullName>
    </recommendedName>
</protein>
<evidence type="ECO:0000256" key="2">
    <source>
        <dbReference type="ARBA" id="ARBA00022723"/>
    </source>
</evidence>
<name>A0A4D9CVH0_9STRA</name>
<dbReference type="OrthoDB" id="689350at2759"/>
<dbReference type="PANTHER" id="PTHR46365:SF1">
    <property type="entry name" value="COPPER TRANSPORT PROTEIN ATOX1"/>
    <property type="match status" value="1"/>
</dbReference>
<dbReference type="Pfam" id="PF00403">
    <property type="entry name" value="HMA"/>
    <property type="match status" value="1"/>
</dbReference>
<evidence type="ECO:0000259" key="8">
    <source>
        <dbReference type="PROSITE" id="PS50846"/>
    </source>
</evidence>
<proteinExistence type="inferred from homology"/>
<accession>A0A4D9CVH0</accession>
<comment type="caution">
    <text evidence="9">The sequence shown here is derived from an EMBL/GenBank/DDBJ whole genome shotgun (WGS) entry which is preliminary data.</text>
</comment>
<evidence type="ECO:0000256" key="3">
    <source>
        <dbReference type="ARBA" id="ARBA00022796"/>
    </source>
</evidence>
<keyword evidence="10" id="KW-1185">Reference proteome</keyword>
<feature type="domain" description="HMA" evidence="8">
    <location>
        <begin position="4"/>
        <end position="73"/>
    </location>
</feature>
<sequence>MSAPKTTTFHVGMTCDGCANAVKRILGKMEGVTAIDTNVPEKKVVVQTEDHVQATDLLTALAKWGEAAGKEVKMLA</sequence>
<dbReference type="GO" id="GO:0006825">
    <property type="term" value="P:copper ion transport"/>
    <property type="evidence" value="ECO:0007669"/>
    <property type="project" value="UniProtKB-KW"/>
</dbReference>
<keyword evidence="6" id="KW-0143">Chaperone</keyword>
<dbReference type="InterPro" id="IPR006121">
    <property type="entry name" value="HMA_dom"/>
</dbReference>
<evidence type="ECO:0000256" key="7">
    <source>
        <dbReference type="ARBA" id="ARBA00038171"/>
    </source>
</evidence>
<dbReference type="AlphaFoldDB" id="A0A4D9CVH0"/>
<dbReference type="GO" id="GO:0016531">
    <property type="term" value="F:copper chaperone activity"/>
    <property type="evidence" value="ECO:0007669"/>
    <property type="project" value="TreeGrafter"/>
</dbReference>
<dbReference type="Gene3D" id="3.30.70.100">
    <property type="match status" value="1"/>
</dbReference>
<evidence type="ECO:0000313" key="10">
    <source>
        <dbReference type="Proteomes" id="UP000355283"/>
    </source>
</evidence>